<organism evidence="3 4">
    <name type="scientific">Euroglyphus maynei</name>
    <name type="common">Mayne's house dust mite</name>
    <dbReference type="NCBI Taxonomy" id="6958"/>
    <lineage>
        <taxon>Eukaryota</taxon>
        <taxon>Metazoa</taxon>
        <taxon>Ecdysozoa</taxon>
        <taxon>Arthropoda</taxon>
        <taxon>Chelicerata</taxon>
        <taxon>Arachnida</taxon>
        <taxon>Acari</taxon>
        <taxon>Acariformes</taxon>
        <taxon>Sarcoptiformes</taxon>
        <taxon>Astigmata</taxon>
        <taxon>Psoroptidia</taxon>
        <taxon>Analgoidea</taxon>
        <taxon>Pyroglyphidae</taxon>
        <taxon>Pyroglyphinae</taxon>
        <taxon>Euroglyphus</taxon>
    </lineage>
</organism>
<evidence type="ECO:0000313" key="4">
    <source>
        <dbReference type="Proteomes" id="UP000194236"/>
    </source>
</evidence>
<feature type="region of interest" description="Disordered" evidence="1">
    <location>
        <begin position="93"/>
        <end position="122"/>
    </location>
</feature>
<dbReference type="GO" id="GO:0004713">
    <property type="term" value="F:protein tyrosine kinase activity"/>
    <property type="evidence" value="ECO:0007669"/>
    <property type="project" value="InterPro"/>
</dbReference>
<feature type="non-terminal residue" evidence="3">
    <location>
        <position position="199"/>
    </location>
</feature>
<protein>
    <submittedName>
        <fullName evidence="3">Focal adhesion kinase-like protein</fullName>
    </submittedName>
</protein>
<dbReference type="EMBL" id="MUJZ01012993">
    <property type="protein sequence ID" value="OTF81553.1"/>
    <property type="molecule type" value="Genomic_DNA"/>
</dbReference>
<feature type="region of interest" description="Disordered" evidence="1">
    <location>
        <begin position="21"/>
        <end position="74"/>
    </location>
</feature>
<feature type="compositionally biased region" description="Polar residues" evidence="1">
    <location>
        <begin position="31"/>
        <end position="44"/>
    </location>
</feature>
<feature type="compositionally biased region" description="Polar residues" evidence="1">
    <location>
        <begin position="56"/>
        <end position="65"/>
    </location>
</feature>
<gene>
    <name evidence="3" type="ORF">BLA29_010709</name>
</gene>
<name>A0A1Y3BP30_EURMA</name>
<dbReference type="Gene3D" id="1.20.120.330">
    <property type="entry name" value="Nucleotidyltransferases domain 2"/>
    <property type="match status" value="1"/>
</dbReference>
<evidence type="ECO:0000256" key="1">
    <source>
        <dbReference type="SAM" id="MobiDB-lite"/>
    </source>
</evidence>
<feature type="domain" description="Focal AT" evidence="2">
    <location>
        <begin position="158"/>
        <end position="198"/>
    </location>
</feature>
<dbReference type="InterPro" id="IPR036137">
    <property type="entry name" value="Focal_adhe_kin_target_dom_sf"/>
</dbReference>
<proteinExistence type="predicted"/>
<dbReference type="Proteomes" id="UP000194236">
    <property type="component" value="Unassembled WGS sequence"/>
</dbReference>
<keyword evidence="4" id="KW-1185">Reference proteome</keyword>
<keyword evidence="3" id="KW-0808">Transferase</keyword>
<reference evidence="3 4" key="1">
    <citation type="submission" date="2017-03" db="EMBL/GenBank/DDBJ databases">
        <title>Genome Survey of Euroglyphus maynei.</title>
        <authorList>
            <person name="Arlian L.G."/>
            <person name="Morgan M.S."/>
            <person name="Rider S.D."/>
        </authorList>
    </citation>
    <scope>NUCLEOTIDE SEQUENCE [LARGE SCALE GENOMIC DNA]</scope>
    <source>
        <strain evidence="3">Arlian Lab</strain>
        <tissue evidence="3">Whole body</tissue>
    </source>
</reference>
<sequence>MQEDQKWLQKHEFKWQSNLTDTIHSDKDGGSSLSTSEHNSTTPSIYEDAHSDRNTDQTQSPITQRSSVHHHHVYSVPNLQTKSRFIDESYNSNKSTKSSLEYDDHSDEPSTSSLDSSANNTEEDCGLSVSLRKFFKHNQLTNAQVRKEMMQKVNCISADVDRKEDPVYWNTINVVNSVRYLLKGVQELNTTEYIDLVKV</sequence>
<evidence type="ECO:0000259" key="2">
    <source>
        <dbReference type="Pfam" id="PF03623"/>
    </source>
</evidence>
<dbReference type="SUPFAM" id="SSF68993">
    <property type="entry name" value="FAT domain of focal adhesion kinase"/>
    <property type="match status" value="1"/>
</dbReference>
<comment type="caution">
    <text evidence="3">The sequence shown here is derived from an EMBL/GenBank/DDBJ whole genome shotgun (WGS) entry which is preliminary data.</text>
</comment>
<dbReference type="InterPro" id="IPR005189">
    <property type="entry name" value="Focal_adhesion_kin_target_dom"/>
</dbReference>
<accession>A0A1Y3BP30</accession>
<dbReference type="Pfam" id="PF03623">
    <property type="entry name" value="Focal_AT"/>
    <property type="match status" value="1"/>
</dbReference>
<dbReference type="GO" id="GO:0007172">
    <property type="term" value="P:signal complex assembly"/>
    <property type="evidence" value="ECO:0007669"/>
    <property type="project" value="InterPro"/>
</dbReference>
<dbReference type="AlphaFoldDB" id="A0A1Y3BP30"/>
<evidence type="ECO:0000313" key="3">
    <source>
        <dbReference type="EMBL" id="OTF81553.1"/>
    </source>
</evidence>
<dbReference type="GO" id="GO:0005925">
    <property type="term" value="C:focal adhesion"/>
    <property type="evidence" value="ECO:0007669"/>
    <property type="project" value="InterPro"/>
</dbReference>
<keyword evidence="3" id="KW-0418">Kinase</keyword>